<dbReference type="OrthoDB" id="9811177at2"/>
<gene>
    <name evidence="2" type="ORF">F9B85_08545</name>
</gene>
<dbReference type="AlphaFoldDB" id="A0A6I0EZ68"/>
<dbReference type="Pfam" id="PF01863">
    <property type="entry name" value="YgjP-like"/>
    <property type="match status" value="1"/>
</dbReference>
<dbReference type="EMBL" id="WBXO01000005">
    <property type="protein sequence ID" value="KAB2952692.1"/>
    <property type="molecule type" value="Genomic_DNA"/>
</dbReference>
<evidence type="ECO:0000313" key="3">
    <source>
        <dbReference type="Proteomes" id="UP000468766"/>
    </source>
</evidence>
<dbReference type="InterPro" id="IPR002725">
    <property type="entry name" value="YgjP-like_metallopeptidase"/>
</dbReference>
<reference evidence="2 3" key="1">
    <citation type="submission" date="2019-10" db="EMBL/GenBank/DDBJ databases">
        <title>Whole-genome sequence of the extremophile Heliorestis acidaminivorans DSM 24790.</title>
        <authorList>
            <person name="Kyndt J.A."/>
            <person name="Meyer T.E."/>
        </authorList>
    </citation>
    <scope>NUCLEOTIDE SEQUENCE [LARGE SCALE GENOMIC DNA]</scope>
    <source>
        <strain evidence="2 3">DSM 24790</strain>
    </source>
</reference>
<keyword evidence="3" id="KW-1185">Reference proteome</keyword>
<dbReference type="InterPro" id="IPR053136">
    <property type="entry name" value="UTP_pyrophosphatase-like"/>
</dbReference>
<dbReference type="Proteomes" id="UP000468766">
    <property type="component" value="Unassembled WGS sequence"/>
</dbReference>
<comment type="caution">
    <text evidence="2">The sequence shown here is derived from an EMBL/GenBank/DDBJ whole genome shotgun (WGS) entry which is preliminary data.</text>
</comment>
<name>A0A6I0EZ68_9FIRM</name>
<dbReference type="Gene3D" id="3.30.2010.10">
    <property type="entry name" value="Metalloproteases ('zincins'), catalytic domain"/>
    <property type="match status" value="1"/>
</dbReference>
<protein>
    <submittedName>
        <fullName evidence="2">M48 family metallopeptidase</fullName>
    </submittedName>
</protein>
<dbReference type="RefSeq" id="WP_151619969.1">
    <property type="nucleotide sequence ID" value="NZ_WBXO01000005.1"/>
</dbReference>
<dbReference type="PANTHER" id="PTHR30399">
    <property type="entry name" value="UNCHARACTERIZED PROTEIN YGJP"/>
    <property type="match status" value="1"/>
</dbReference>
<dbReference type="CDD" id="cd07344">
    <property type="entry name" value="M48_yhfN_like"/>
    <property type="match status" value="1"/>
</dbReference>
<evidence type="ECO:0000259" key="1">
    <source>
        <dbReference type="Pfam" id="PF01863"/>
    </source>
</evidence>
<feature type="domain" description="YgjP-like metallopeptidase" evidence="1">
    <location>
        <begin position="46"/>
        <end position="251"/>
    </location>
</feature>
<dbReference type="PANTHER" id="PTHR30399:SF1">
    <property type="entry name" value="UTP PYROPHOSPHATASE"/>
    <property type="match status" value="1"/>
</dbReference>
<evidence type="ECO:0000313" key="2">
    <source>
        <dbReference type="EMBL" id="KAB2952692.1"/>
    </source>
</evidence>
<accession>A0A6I0EZ68</accession>
<sequence length="266" mass="31539">MKKSSSTRKKSITKKTIVTVRTKQLELDLADKPLLVTIEWRKGIINASLRLLPEGLTLRVPDSMTEKNVQTLLKERSSWIEGNWRRLLDNEKRYKENKGLLYYHGKAYQLTLIIEDSNKIVEKIGIDEERSRLYLRVPSGEKSQWRDSLLDSLRQKGKETILERLQTINQHLGFKYNKVTIKDQKTRWGSCSSKKNLNFSWRLVLMPPEVLDYVIIHELCHLEELNHSPKFWRRVGQLMPQYETYRQWLRKNGQFVARTVDEVEIE</sequence>
<proteinExistence type="predicted"/>
<organism evidence="2 3">
    <name type="scientific">Heliorestis acidaminivorans</name>
    <dbReference type="NCBI Taxonomy" id="553427"/>
    <lineage>
        <taxon>Bacteria</taxon>
        <taxon>Bacillati</taxon>
        <taxon>Bacillota</taxon>
        <taxon>Clostridia</taxon>
        <taxon>Eubacteriales</taxon>
        <taxon>Heliobacteriaceae</taxon>
        <taxon>Heliorestis</taxon>
    </lineage>
</organism>